<evidence type="ECO:0000313" key="2">
    <source>
        <dbReference type="EMBL" id="GIZ51371.1"/>
    </source>
</evidence>
<protein>
    <recommendedName>
        <fullName evidence="1">Hemerythrin-like domain-containing protein</fullName>
    </recommendedName>
</protein>
<dbReference type="EMBL" id="BPMK01000005">
    <property type="protein sequence ID" value="GIZ51371.1"/>
    <property type="molecule type" value="Genomic_DNA"/>
</dbReference>
<dbReference type="Proteomes" id="UP000887222">
    <property type="component" value="Unassembled WGS sequence"/>
</dbReference>
<keyword evidence="3" id="KW-1185">Reference proteome</keyword>
<reference evidence="2 3" key="1">
    <citation type="journal article" date="2022" name="Int. J. Syst. Evol. Microbiol.">
        <title>Noviherbaspirillum aridicola sp. nov., isolated from an arid soil in Pakistan.</title>
        <authorList>
            <person name="Khan I.U."/>
            <person name="Saqib M."/>
            <person name="Amin A."/>
            <person name="Hussain F."/>
            <person name="Li L."/>
            <person name="Liu Y.H."/>
            <person name="Fang B.Z."/>
            <person name="Ahmed I."/>
            <person name="Li W.J."/>
        </authorList>
    </citation>
    <scope>NUCLEOTIDE SEQUENCE [LARGE SCALE GENOMIC DNA]</scope>
    <source>
        <strain evidence="2 3">NCCP-691</strain>
    </source>
</reference>
<dbReference type="PANTHER" id="PTHR35585:SF1">
    <property type="entry name" value="HHE DOMAIN PROTEIN (AFU_ORTHOLOGUE AFUA_4G00730)"/>
    <property type="match status" value="1"/>
</dbReference>
<evidence type="ECO:0000313" key="3">
    <source>
        <dbReference type="Proteomes" id="UP000887222"/>
    </source>
</evidence>
<dbReference type="Pfam" id="PF01814">
    <property type="entry name" value="Hemerythrin"/>
    <property type="match status" value="1"/>
</dbReference>
<name>A0ABQ4Q2W3_9BURK</name>
<accession>A0ABQ4Q2W3</accession>
<dbReference type="PANTHER" id="PTHR35585">
    <property type="entry name" value="HHE DOMAIN PROTEIN (AFU_ORTHOLOGUE AFUA_4G00730)"/>
    <property type="match status" value="1"/>
</dbReference>
<dbReference type="CDD" id="cd12108">
    <property type="entry name" value="Hr-like"/>
    <property type="match status" value="1"/>
</dbReference>
<proteinExistence type="predicted"/>
<comment type="caution">
    <text evidence="2">The sequence shown here is derived from an EMBL/GenBank/DDBJ whole genome shotgun (WGS) entry which is preliminary data.</text>
</comment>
<feature type="domain" description="Hemerythrin-like" evidence="1">
    <location>
        <begin position="19"/>
        <end position="133"/>
    </location>
</feature>
<organism evidence="2 3">
    <name type="scientific">Noviherbaspirillum aridicola</name>
    <dbReference type="NCBI Taxonomy" id="2849687"/>
    <lineage>
        <taxon>Bacteria</taxon>
        <taxon>Pseudomonadati</taxon>
        <taxon>Pseudomonadota</taxon>
        <taxon>Betaproteobacteria</taxon>
        <taxon>Burkholderiales</taxon>
        <taxon>Oxalobacteraceae</taxon>
        <taxon>Noviherbaspirillum</taxon>
    </lineage>
</organism>
<sequence>MDEQLHMQRSGAGFPVDKPLDALIADHNFVRQMFERFLNTQDMNVRQEAGPRIIELLEMHAQLEETVFYPAVHDVDAGLVDHSEHEHQEARQLMNQLKGMDVGDPQYEQLMRQLSDAVMHHVQSEEQQLFPKVMQAGLDMTALGVQMQAYEASMVSAAARASDRPGQGR</sequence>
<gene>
    <name evidence="2" type="ORF">NCCP691_13850</name>
</gene>
<dbReference type="RefSeq" id="WP_220807539.1">
    <property type="nucleotide sequence ID" value="NZ_BPMK01000005.1"/>
</dbReference>
<evidence type="ECO:0000259" key="1">
    <source>
        <dbReference type="Pfam" id="PF01814"/>
    </source>
</evidence>
<dbReference type="Gene3D" id="1.20.120.520">
    <property type="entry name" value="nmb1532 protein domain like"/>
    <property type="match status" value="1"/>
</dbReference>
<dbReference type="InterPro" id="IPR012312">
    <property type="entry name" value="Hemerythrin-like"/>
</dbReference>